<dbReference type="SMART" id="SM01240">
    <property type="entry name" value="IMPDH"/>
    <property type="match status" value="1"/>
</dbReference>
<dbReference type="GO" id="GO:0003938">
    <property type="term" value="F:IMP dehydrogenase activity"/>
    <property type="evidence" value="ECO:0007669"/>
    <property type="project" value="InterPro"/>
</dbReference>
<keyword evidence="4" id="KW-0560">Oxidoreductase</keyword>
<dbReference type="SMART" id="SM00116">
    <property type="entry name" value="CBS"/>
    <property type="match status" value="2"/>
</dbReference>
<dbReference type="CDD" id="cd04601">
    <property type="entry name" value="CBS_pair_IMPDH"/>
    <property type="match status" value="1"/>
</dbReference>
<dbReference type="GO" id="GO:0006177">
    <property type="term" value="P:GMP biosynthetic process"/>
    <property type="evidence" value="ECO:0007669"/>
    <property type="project" value="UniProtKB-KW"/>
</dbReference>
<sequence length="335" mass="36620">MSTTRGGGGAECQGLTTLPPPASRCRPPSWGQSTQGGLSGMPHTRTLPPEARVSRGHRNPRWDRSLALIDFLILPGFIDFIADEVDLTSALTRKITLKTPLISSPMDTVTEADMAIAMALMGGIGFIHHNCTPEFQANEVRKVKKFEQGFITDPVVLSPSHTVGDVLEAKIRHGFSGIPITETGTMGSKLVGIVTSRDIDFLAEKDHTTLLSEVMTTRNELVVAPAGVTLKEANEILQRSKKGKLPIVNDRDELVAIIARTDLKKNRDYPLASKDSHKQLLCGAAVGTREDDKYRLDLLTQAGADVIVLDSSQGNSVYQIAMVHYIKQKYPQLQW</sequence>
<dbReference type="SUPFAM" id="SSF54631">
    <property type="entry name" value="CBS-domain pair"/>
    <property type="match status" value="1"/>
</dbReference>
<evidence type="ECO:0000313" key="13">
    <source>
        <dbReference type="Proteomes" id="UP000386466"/>
    </source>
</evidence>
<evidence type="ECO:0000256" key="3">
    <source>
        <dbReference type="ARBA" id="ARBA00022755"/>
    </source>
</evidence>
<dbReference type="PANTHER" id="PTHR11911:SF74">
    <property type="entry name" value="INOSINE-5'-MONOPHOSPHATE DEHYDROGENASE 1"/>
    <property type="match status" value="1"/>
</dbReference>
<keyword evidence="6 9" id="KW-0129">CBS domain</keyword>
<dbReference type="InterPro" id="IPR001093">
    <property type="entry name" value="IMP_DH_GMPRt"/>
</dbReference>
<dbReference type="InterPro" id="IPR005990">
    <property type="entry name" value="IMP_DH"/>
</dbReference>
<evidence type="ECO:0000256" key="1">
    <source>
        <dbReference type="ARBA" id="ARBA00022723"/>
    </source>
</evidence>
<dbReference type="Proteomes" id="UP000386466">
    <property type="component" value="Unassembled WGS sequence"/>
</dbReference>
<organism evidence="12 13">
    <name type="scientific">Lynx pardinus</name>
    <name type="common">Iberian lynx</name>
    <name type="synonym">Felis pardina</name>
    <dbReference type="NCBI Taxonomy" id="191816"/>
    <lineage>
        <taxon>Eukaryota</taxon>
        <taxon>Metazoa</taxon>
        <taxon>Chordata</taxon>
        <taxon>Craniata</taxon>
        <taxon>Vertebrata</taxon>
        <taxon>Euteleostomi</taxon>
        <taxon>Mammalia</taxon>
        <taxon>Eutheria</taxon>
        <taxon>Laurasiatheria</taxon>
        <taxon>Carnivora</taxon>
        <taxon>Feliformia</taxon>
        <taxon>Felidae</taxon>
        <taxon>Felinae</taxon>
        <taxon>Lynx</taxon>
    </lineage>
</organism>
<proteinExistence type="predicted"/>
<evidence type="ECO:0000256" key="5">
    <source>
        <dbReference type="ARBA" id="ARBA00023027"/>
    </source>
</evidence>
<dbReference type="InterPro" id="IPR013785">
    <property type="entry name" value="Aldolase_TIM"/>
</dbReference>
<dbReference type="PROSITE" id="PS51371">
    <property type="entry name" value="CBS"/>
    <property type="match status" value="2"/>
</dbReference>
<comment type="function">
    <text evidence="8">Catalyzes the conversion of inosine 5'-phosphate (IMP) to xanthosine 5'-phosphate (XMP), the first committed and rate-limiting step in the de novo synthesis of guanine nucleotides, and therefore plays an important role in the regulation of cell growth. Could also have a single-stranded nucleic acid-binding activity and could play a role in RNA and/or DNA metabolism. It may also have a role in the development of malignancy and the growth progression of some tumors.</text>
</comment>
<dbReference type="SUPFAM" id="SSF51412">
    <property type="entry name" value="Inosine monophosphate dehydrogenase (IMPDH)"/>
    <property type="match status" value="1"/>
</dbReference>
<reference evidence="12 13" key="1">
    <citation type="submission" date="2019-01" db="EMBL/GenBank/DDBJ databases">
        <authorList>
            <person name="Alioto T."/>
            <person name="Alioto T."/>
        </authorList>
    </citation>
    <scope>NUCLEOTIDE SEQUENCE [LARGE SCALE GENOMIC DNA]</scope>
</reference>
<keyword evidence="1" id="KW-0479">Metal-binding</keyword>
<keyword evidence="2" id="KW-0332">GMP biosynthesis</keyword>
<protein>
    <submittedName>
        <fullName evidence="12">Low quality protein</fullName>
    </submittedName>
</protein>
<dbReference type="EMBL" id="CAAGRJ010017536">
    <property type="protein sequence ID" value="VFV32844.1"/>
    <property type="molecule type" value="Genomic_DNA"/>
</dbReference>
<dbReference type="FunFam" id="3.20.20.70:FF:000364">
    <property type="entry name" value="Inosine-5'-monophosphate dehydrogenase 2"/>
    <property type="match status" value="1"/>
</dbReference>
<dbReference type="AlphaFoldDB" id="A0A485NKV0"/>
<feature type="domain" description="CBS" evidence="11">
    <location>
        <begin position="215"/>
        <end position="273"/>
    </location>
</feature>
<gene>
    <name evidence="12" type="ORF">LYPA_23C007943</name>
</gene>
<dbReference type="GO" id="GO:0046872">
    <property type="term" value="F:metal ion binding"/>
    <property type="evidence" value="ECO:0007669"/>
    <property type="project" value="UniProtKB-KW"/>
</dbReference>
<dbReference type="InterPro" id="IPR046342">
    <property type="entry name" value="CBS_dom_sf"/>
</dbReference>
<evidence type="ECO:0000259" key="11">
    <source>
        <dbReference type="PROSITE" id="PS51371"/>
    </source>
</evidence>
<feature type="compositionally biased region" description="Gly residues" evidence="10">
    <location>
        <begin position="1"/>
        <end position="11"/>
    </location>
</feature>
<accession>A0A485NKV0</accession>
<keyword evidence="7" id="KW-0539">Nucleus</keyword>
<dbReference type="Pfam" id="PF00478">
    <property type="entry name" value="IMPDH"/>
    <property type="match status" value="1"/>
</dbReference>
<evidence type="ECO:0000256" key="6">
    <source>
        <dbReference type="ARBA" id="ARBA00023122"/>
    </source>
</evidence>
<dbReference type="PANTHER" id="PTHR11911">
    <property type="entry name" value="INOSINE-5-MONOPHOSPHATE DEHYDROGENASE RELATED"/>
    <property type="match status" value="1"/>
</dbReference>
<feature type="region of interest" description="Disordered" evidence="10">
    <location>
        <begin position="1"/>
        <end position="57"/>
    </location>
</feature>
<dbReference type="Gene3D" id="3.20.20.70">
    <property type="entry name" value="Aldolase class I"/>
    <property type="match status" value="1"/>
</dbReference>
<feature type="domain" description="CBS" evidence="11">
    <location>
        <begin position="150"/>
        <end position="209"/>
    </location>
</feature>
<keyword evidence="5" id="KW-0520">NAD</keyword>
<dbReference type="UniPathway" id="UPA00601">
    <property type="reaction ID" value="UER00295"/>
</dbReference>
<evidence type="ECO:0000256" key="2">
    <source>
        <dbReference type="ARBA" id="ARBA00022749"/>
    </source>
</evidence>
<evidence type="ECO:0000256" key="10">
    <source>
        <dbReference type="SAM" id="MobiDB-lite"/>
    </source>
</evidence>
<evidence type="ECO:0000256" key="4">
    <source>
        <dbReference type="ARBA" id="ARBA00023002"/>
    </source>
</evidence>
<dbReference type="GO" id="GO:0005737">
    <property type="term" value="C:cytoplasm"/>
    <property type="evidence" value="ECO:0007669"/>
    <property type="project" value="TreeGrafter"/>
</dbReference>
<dbReference type="Pfam" id="PF00571">
    <property type="entry name" value="CBS"/>
    <property type="match status" value="2"/>
</dbReference>
<evidence type="ECO:0000256" key="8">
    <source>
        <dbReference type="ARBA" id="ARBA00046101"/>
    </source>
</evidence>
<name>A0A485NKV0_LYNPA</name>
<keyword evidence="3" id="KW-0658">Purine biosynthesis</keyword>
<dbReference type="GO" id="GO:0006183">
    <property type="term" value="P:GTP biosynthetic process"/>
    <property type="evidence" value="ECO:0007669"/>
    <property type="project" value="TreeGrafter"/>
</dbReference>
<keyword evidence="13" id="KW-1185">Reference proteome</keyword>
<evidence type="ECO:0000313" key="12">
    <source>
        <dbReference type="EMBL" id="VFV32844.1"/>
    </source>
</evidence>
<evidence type="ECO:0000256" key="9">
    <source>
        <dbReference type="PROSITE-ProRule" id="PRU00703"/>
    </source>
</evidence>
<dbReference type="InterPro" id="IPR000644">
    <property type="entry name" value="CBS_dom"/>
</dbReference>
<evidence type="ECO:0000256" key="7">
    <source>
        <dbReference type="ARBA" id="ARBA00023242"/>
    </source>
</evidence>